<feature type="domain" description="Glucodextranase N-terminal" evidence="3">
    <location>
        <begin position="53"/>
        <end position="292"/>
    </location>
</feature>
<dbReference type="InterPro" id="IPR014718">
    <property type="entry name" value="GH-type_carb-bd"/>
</dbReference>
<dbReference type="InterPro" id="IPR008928">
    <property type="entry name" value="6-hairpin_glycosidase_sf"/>
</dbReference>
<evidence type="ECO:0000313" key="4">
    <source>
        <dbReference type="EMBL" id="ELZ28493.1"/>
    </source>
</evidence>
<dbReference type="Pfam" id="PF09137">
    <property type="entry name" value="Glucodextran_N"/>
    <property type="match status" value="1"/>
</dbReference>
<feature type="domain" description="GH15-like" evidence="2">
    <location>
        <begin position="312"/>
        <end position="530"/>
    </location>
</feature>
<dbReference type="InterPro" id="IPR012341">
    <property type="entry name" value="6hp_glycosidase-like_sf"/>
</dbReference>
<dbReference type="EMBL" id="AOIV01000037">
    <property type="protein sequence ID" value="ELZ28493.1"/>
    <property type="molecule type" value="Genomic_DNA"/>
</dbReference>
<keyword evidence="5" id="KW-1185">Reference proteome</keyword>
<evidence type="ECO:0000259" key="2">
    <source>
        <dbReference type="Pfam" id="PF00723"/>
    </source>
</evidence>
<dbReference type="SUPFAM" id="SSF74650">
    <property type="entry name" value="Galactose mutarotase-like"/>
    <property type="match status" value="1"/>
</dbReference>
<evidence type="ECO:0000259" key="3">
    <source>
        <dbReference type="Pfam" id="PF09137"/>
    </source>
</evidence>
<dbReference type="eggNOG" id="arCOG03285">
    <property type="taxonomic scope" value="Archaea"/>
</dbReference>
<dbReference type="Proteomes" id="UP000011513">
    <property type="component" value="Unassembled WGS sequence"/>
</dbReference>
<dbReference type="AlphaFoldDB" id="M0D0X7"/>
<gene>
    <name evidence="4" type="ORF">C474_15344</name>
</gene>
<dbReference type="GO" id="GO:0005975">
    <property type="term" value="P:carbohydrate metabolic process"/>
    <property type="evidence" value="ECO:0007669"/>
    <property type="project" value="InterPro"/>
</dbReference>
<dbReference type="RefSeq" id="WP_008388303.1">
    <property type="nucleotide sequence ID" value="NZ_AOIV01000037.1"/>
</dbReference>
<dbReference type="Gene3D" id="1.50.10.10">
    <property type="match status" value="1"/>
</dbReference>
<comment type="caution">
    <text evidence="4">The sequence shown here is derived from an EMBL/GenBank/DDBJ whole genome shotgun (WGS) entry which is preliminary data.</text>
</comment>
<dbReference type="SUPFAM" id="SSF48208">
    <property type="entry name" value="Six-hairpin glycosidases"/>
    <property type="match status" value="1"/>
</dbReference>
<dbReference type="OrthoDB" id="36362at2157"/>
<proteinExistence type="inferred from homology"/>
<dbReference type="GO" id="GO:0030246">
    <property type="term" value="F:carbohydrate binding"/>
    <property type="evidence" value="ECO:0007669"/>
    <property type="project" value="InterPro"/>
</dbReference>
<dbReference type="PATRIC" id="fig|1227487.5.peg.3031"/>
<dbReference type="InParanoid" id="M0D0X7"/>
<comment type="similarity">
    <text evidence="1">Belongs to the glycosyl hydrolase 15 family.</text>
</comment>
<accession>M0D0X7</accession>
<dbReference type="Pfam" id="PF00723">
    <property type="entry name" value="Glyco_hydro_15"/>
    <property type="match status" value="1"/>
</dbReference>
<dbReference type="InterPro" id="IPR011013">
    <property type="entry name" value="Gal_mutarotase_sf_dom"/>
</dbReference>
<dbReference type="GO" id="GO:0004553">
    <property type="term" value="F:hydrolase activity, hydrolyzing O-glycosyl compounds"/>
    <property type="evidence" value="ECO:0007669"/>
    <property type="project" value="TreeGrafter"/>
</dbReference>
<protein>
    <submittedName>
        <fullName evidence="4">Glucan 1,4-alpha-glucosidase</fullName>
    </submittedName>
</protein>
<organism evidence="4 5">
    <name type="scientific">Halogeometricum pallidum JCM 14848</name>
    <dbReference type="NCBI Taxonomy" id="1227487"/>
    <lineage>
        <taxon>Archaea</taxon>
        <taxon>Methanobacteriati</taxon>
        <taxon>Methanobacteriota</taxon>
        <taxon>Stenosarchaea group</taxon>
        <taxon>Halobacteria</taxon>
        <taxon>Halobacteriales</taxon>
        <taxon>Haloferacaceae</taxon>
        <taxon>Halogeometricum</taxon>
    </lineage>
</organism>
<name>M0D0X7_HALPD</name>
<dbReference type="PANTHER" id="PTHR31616:SF0">
    <property type="entry name" value="GLUCAN 1,4-ALPHA-GLUCOSIDASE"/>
    <property type="match status" value="1"/>
</dbReference>
<evidence type="ECO:0000256" key="1">
    <source>
        <dbReference type="ARBA" id="ARBA00006188"/>
    </source>
</evidence>
<sequence>MQEDSAGRRPSDKDAIVSAPLGDGMEVLATVNQYPGTGHRDWNGALVEDTSAFRLDVEQFYDMHTLLWDANVGQTLDVRNDAVASAVSYESPRVPEVHVRNQFEFDDGAAATLDQDILVAVDSASLFVRNRARFSTPSTRTLYTLFGLGIHDGTSADDVDEAFVVHDHGYDFVVAHDSGRYLAVAQRRPSTGQTTFDGCRIGRQGVTSGPDRSAWRDIYEENDGLVDDNHHLDGKVDAGFGLFVDDVTDVTWWTAVGFGESELEARENALTTLWSGYRAERSTFAAVWESWHGNRDGCPVEDAFAAETYELSLTAMKCAQDRRGGIIAGAFKPKEFAYRFVWPRDLVICIQALLAAGATTEALEALDWLSHAQITNDVTDARGIDRRGTWWQNYYADQTPHWRALQLDQVGGPIYAHWLCWRATGDDSVLAAYYDTSRRAADFLLGWDDGGFPGKHQDPWEEIWGYTTEGSAAAIAGLRSMAALADSVGEDDYAAECRETAAMWAERFDDHCFKRGALLGDHYVTADDPEPRDDPPADRRPDAAAFMAYWPWNAVPADSEAMQSTVACADDPAWRADRDPCVGRYPGDDYTPTNTAEDGGWPLCEAYADVVRWRSGVDEDAVADHVFEHSRAWRTAAGLLPERVDGGGQVRWNANLQWSQATYVLLVESLARGEPYGLAPGE</sequence>
<reference evidence="4 5" key="1">
    <citation type="journal article" date="2014" name="PLoS Genet.">
        <title>Phylogenetically driven sequencing of extremely halophilic archaea reveals strategies for static and dynamic osmo-response.</title>
        <authorList>
            <person name="Becker E.A."/>
            <person name="Seitzer P.M."/>
            <person name="Tritt A."/>
            <person name="Larsen D."/>
            <person name="Krusor M."/>
            <person name="Yao A.I."/>
            <person name="Wu D."/>
            <person name="Madern D."/>
            <person name="Eisen J.A."/>
            <person name="Darling A.E."/>
            <person name="Facciotti M.T."/>
        </authorList>
    </citation>
    <scope>NUCLEOTIDE SEQUENCE [LARGE SCALE GENOMIC DNA]</scope>
    <source>
        <strain evidence="4 5">JCM 14848</strain>
    </source>
</reference>
<evidence type="ECO:0000313" key="5">
    <source>
        <dbReference type="Proteomes" id="UP000011513"/>
    </source>
</evidence>
<dbReference type="InterPro" id="IPR011613">
    <property type="entry name" value="GH15-like"/>
</dbReference>
<dbReference type="InterPro" id="IPR015220">
    <property type="entry name" value="Glucodextranase_N"/>
</dbReference>
<dbReference type="Gene3D" id="2.70.98.10">
    <property type="match status" value="1"/>
</dbReference>
<dbReference type="PANTHER" id="PTHR31616">
    <property type="entry name" value="TREHALASE"/>
    <property type="match status" value="1"/>
</dbReference>